<dbReference type="EMBL" id="PDCK01000043">
    <property type="protein sequence ID" value="PRQ34103.1"/>
    <property type="molecule type" value="Genomic_DNA"/>
</dbReference>
<comment type="caution">
    <text evidence="4">The sequence shown here is derived from an EMBL/GenBank/DDBJ whole genome shotgun (WGS) entry which is preliminary data.</text>
</comment>
<evidence type="ECO:0000313" key="5">
    <source>
        <dbReference type="Proteomes" id="UP000238479"/>
    </source>
</evidence>
<dbReference type="AlphaFoldDB" id="A0A2P6QIW2"/>
<proteinExistence type="predicted"/>
<dbReference type="PRINTS" id="PR00622">
    <property type="entry name" value="HISTONEH3"/>
</dbReference>
<dbReference type="GO" id="GO:0030527">
    <property type="term" value="F:structural constituent of chromatin"/>
    <property type="evidence" value="ECO:0007669"/>
    <property type="project" value="InterPro"/>
</dbReference>
<evidence type="ECO:0000313" key="4">
    <source>
        <dbReference type="EMBL" id="PRQ34103.1"/>
    </source>
</evidence>
<feature type="region of interest" description="Disordered" evidence="3">
    <location>
        <begin position="1"/>
        <end position="52"/>
    </location>
</feature>
<feature type="coiled-coil region" evidence="2">
    <location>
        <begin position="122"/>
        <end position="149"/>
    </location>
</feature>
<evidence type="ECO:0000256" key="2">
    <source>
        <dbReference type="SAM" id="Coils"/>
    </source>
</evidence>
<keyword evidence="5" id="KW-1185">Reference proteome</keyword>
<dbReference type="Gramene" id="PRQ34103">
    <property type="protein sequence ID" value="PRQ34103"/>
    <property type="gene ID" value="RchiOBHm_Chr5g0065131"/>
</dbReference>
<protein>
    <submittedName>
        <fullName evidence="4">Putative histone H3/CENP-A</fullName>
    </submittedName>
</protein>
<dbReference type="GO" id="GO:0000786">
    <property type="term" value="C:nucleosome"/>
    <property type="evidence" value="ECO:0007669"/>
    <property type="project" value="InterPro"/>
</dbReference>
<feature type="compositionally biased region" description="Polar residues" evidence="3">
    <location>
        <begin position="1"/>
        <end position="12"/>
    </location>
</feature>
<keyword evidence="2" id="KW-0175">Coiled coil</keyword>
<dbReference type="OrthoDB" id="10343995at2759"/>
<keyword evidence="1" id="KW-0007">Acetylation</keyword>
<organism evidence="4 5">
    <name type="scientific">Rosa chinensis</name>
    <name type="common">China rose</name>
    <dbReference type="NCBI Taxonomy" id="74649"/>
    <lineage>
        <taxon>Eukaryota</taxon>
        <taxon>Viridiplantae</taxon>
        <taxon>Streptophyta</taxon>
        <taxon>Embryophyta</taxon>
        <taxon>Tracheophyta</taxon>
        <taxon>Spermatophyta</taxon>
        <taxon>Magnoliopsida</taxon>
        <taxon>eudicotyledons</taxon>
        <taxon>Gunneridae</taxon>
        <taxon>Pentapetalae</taxon>
        <taxon>rosids</taxon>
        <taxon>fabids</taxon>
        <taxon>Rosales</taxon>
        <taxon>Rosaceae</taxon>
        <taxon>Rosoideae</taxon>
        <taxon>Rosoideae incertae sedis</taxon>
        <taxon>Rosa</taxon>
    </lineage>
</organism>
<gene>
    <name evidence="4" type="ORF">RchiOBHm_Chr5g0065131</name>
</gene>
<reference evidence="4 5" key="1">
    <citation type="journal article" date="2018" name="Nat. Genet.">
        <title>The Rosa genome provides new insights in the design of modern roses.</title>
        <authorList>
            <person name="Bendahmane M."/>
        </authorList>
    </citation>
    <scope>NUCLEOTIDE SEQUENCE [LARGE SCALE GENOMIC DNA]</scope>
    <source>
        <strain evidence="5">cv. Old Blush</strain>
    </source>
</reference>
<dbReference type="InterPro" id="IPR000164">
    <property type="entry name" value="Histone_H3/CENP-A"/>
</dbReference>
<accession>A0A2P6QIW2</accession>
<dbReference type="Proteomes" id="UP000238479">
    <property type="component" value="Chromosome 5"/>
</dbReference>
<evidence type="ECO:0000256" key="3">
    <source>
        <dbReference type="SAM" id="MobiDB-lite"/>
    </source>
</evidence>
<evidence type="ECO:0000256" key="1">
    <source>
        <dbReference type="ARBA" id="ARBA00022990"/>
    </source>
</evidence>
<sequence>MSPTKSAQTARKSTGGKFPKKRLGTLPDRKPANPPQVGAPRTSVMAPPPPQATFLRGGLVSPVNLRAELSQHCASVGTYMDWSDATIQNLTKERDLAFKEKDLVSKERDLAYKERDLTLKELREVQKDLSKCQSELEQSQKSLELCKNQFEVEKRKLTEDLMQDFQEQLFMTESQQYSVGYSDCSKGRCHRLGWTSEQVEVFADELYFSDMEEEEA</sequence>
<dbReference type="GO" id="GO:0003677">
    <property type="term" value="F:DNA binding"/>
    <property type="evidence" value="ECO:0007669"/>
    <property type="project" value="InterPro"/>
</dbReference>
<name>A0A2P6QIW2_ROSCH</name>